<evidence type="ECO:0000256" key="2">
    <source>
        <dbReference type="ARBA" id="ARBA00007112"/>
    </source>
</evidence>
<comment type="caution">
    <text evidence="8">The sequence shown here is derived from an EMBL/GenBank/DDBJ whole genome shotgun (WGS) entry which is preliminary data.</text>
</comment>
<comment type="subcellular location">
    <subcellularLocation>
        <location evidence="1">Cytoplasm</location>
    </subcellularLocation>
</comment>
<reference evidence="8 9" key="1">
    <citation type="submission" date="2021-06" db="EMBL/GenBank/DDBJ databases">
        <authorList>
            <person name="Kallberg Y."/>
            <person name="Tangrot J."/>
            <person name="Rosling A."/>
        </authorList>
    </citation>
    <scope>NUCLEOTIDE SEQUENCE [LARGE SCALE GENOMIC DNA]</scope>
    <source>
        <strain evidence="8 9">120-4 pot B 10/14</strain>
    </source>
</reference>
<evidence type="ECO:0000256" key="4">
    <source>
        <dbReference type="ARBA" id="ARBA00020733"/>
    </source>
</evidence>
<feature type="non-terminal residue" evidence="8">
    <location>
        <position position="1"/>
    </location>
</feature>
<dbReference type="EMBL" id="CAJVQB010026553">
    <property type="protein sequence ID" value="CAG8808830.1"/>
    <property type="molecule type" value="Genomic_DNA"/>
</dbReference>
<proteinExistence type="inferred from homology"/>
<evidence type="ECO:0000256" key="7">
    <source>
        <dbReference type="SAM" id="MobiDB-lite"/>
    </source>
</evidence>
<organism evidence="8 9">
    <name type="scientific">Gigaspora margarita</name>
    <dbReference type="NCBI Taxonomy" id="4874"/>
    <lineage>
        <taxon>Eukaryota</taxon>
        <taxon>Fungi</taxon>
        <taxon>Fungi incertae sedis</taxon>
        <taxon>Mucoromycota</taxon>
        <taxon>Glomeromycotina</taxon>
        <taxon>Glomeromycetes</taxon>
        <taxon>Diversisporales</taxon>
        <taxon>Gigasporaceae</taxon>
        <taxon>Gigaspora</taxon>
    </lineage>
</organism>
<feature type="region of interest" description="Disordered" evidence="7">
    <location>
        <begin position="1"/>
        <end position="42"/>
    </location>
</feature>
<keyword evidence="9" id="KW-1185">Reference proteome</keyword>
<dbReference type="Pfam" id="PF13945">
    <property type="entry name" value="NST1"/>
    <property type="match status" value="2"/>
</dbReference>
<sequence length="185" mass="21673">PGELTSSHSTQNSNSTTKKEKKRRRAKESHLQITFEDPDIANGSYNQHTKSYHNYYNSDFDGEEVVDVNIEDDKGYDPEAPKIPFLCKDSITIFDGNNHNVSSMPTKKKKKNNKFALSINSIWNTNNNEERQLIREFWLQLDEEEQWSLVKNNKNIYAHILTTIEEELEALYDAYYKELELYANQ</sequence>
<evidence type="ECO:0000256" key="6">
    <source>
        <dbReference type="ARBA" id="ARBA00023054"/>
    </source>
</evidence>
<comment type="similarity">
    <text evidence="2">Belongs to the NST1 family.</text>
</comment>
<keyword evidence="5" id="KW-0963">Cytoplasm</keyword>
<protein>
    <recommendedName>
        <fullName evidence="4">Stress response protein NST1</fullName>
    </recommendedName>
    <alternativeName>
        <fullName evidence="3">Stress response protein nst1</fullName>
    </alternativeName>
</protein>
<dbReference type="Proteomes" id="UP000789901">
    <property type="component" value="Unassembled WGS sequence"/>
</dbReference>
<evidence type="ECO:0000313" key="8">
    <source>
        <dbReference type="EMBL" id="CAG8808830.1"/>
    </source>
</evidence>
<accession>A0ABN7VZG7</accession>
<evidence type="ECO:0000256" key="3">
    <source>
        <dbReference type="ARBA" id="ARBA00015112"/>
    </source>
</evidence>
<dbReference type="InterPro" id="IPR025279">
    <property type="entry name" value="NST1"/>
</dbReference>
<feature type="compositionally biased region" description="Low complexity" evidence="7">
    <location>
        <begin position="1"/>
        <end position="16"/>
    </location>
</feature>
<evidence type="ECO:0000256" key="5">
    <source>
        <dbReference type="ARBA" id="ARBA00022490"/>
    </source>
</evidence>
<keyword evidence="6" id="KW-0175">Coiled coil</keyword>
<evidence type="ECO:0000256" key="1">
    <source>
        <dbReference type="ARBA" id="ARBA00004496"/>
    </source>
</evidence>
<gene>
    <name evidence="8" type="ORF">GMARGA_LOCUS24774</name>
</gene>
<evidence type="ECO:0000313" key="9">
    <source>
        <dbReference type="Proteomes" id="UP000789901"/>
    </source>
</evidence>
<name>A0ABN7VZG7_GIGMA</name>